<gene>
    <name evidence="1" type="ORF">LZA78_03185</name>
</gene>
<reference evidence="1 2" key="1">
    <citation type="submission" date="2021-12" db="EMBL/GenBank/DDBJ databases">
        <title>Sinirhodobacter sp. WL0062 is a bacterium isolated from seawater.</title>
        <authorList>
            <person name="Wang L."/>
            <person name="He W."/>
            <person name="Zhang D.-F."/>
        </authorList>
    </citation>
    <scope>NUCLEOTIDE SEQUENCE [LARGE SCALE GENOMIC DNA]</scope>
    <source>
        <strain evidence="1 2">WL0062</strain>
    </source>
</reference>
<keyword evidence="2" id="KW-1185">Reference proteome</keyword>
<name>A0ABS8YUR7_9RHOB</name>
<sequence>MRLMRERLKLKWDGVPRLVRHQITVPREKIKSMVNLKDARAKVRKLAGKVQDEAFKHWLYAWVVDAERPDEWTQSRVLYENYLKRAKDYGNNRPDRRLSKEELATETQWGKMMGATYMKKRRAGGNYYPVRLKRGA</sequence>
<accession>A0ABS8YUR7</accession>
<organism evidence="1 2">
    <name type="scientific">Rhodobacter flavimaris</name>
    <dbReference type="NCBI Taxonomy" id="2907145"/>
    <lineage>
        <taxon>Bacteria</taxon>
        <taxon>Pseudomonadati</taxon>
        <taxon>Pseudomonadota</taxon>
        <taxon>Alphaproteobacteria</taxon>
        <taxon>Rhodobacterales</taxon>
        <taxon>Rhodobacter group</taxon>
        <taxon>Rhodobacter</taxon>
    </lineage>
</organism>
<evidence type="ECO:0000313" key="1">
    <source>
        <dbReference type="EMBL" id="MCE5972486.1"/>
    </source>
</evidence>
<dbReference type="Proteomes" id="UP001521181">
    <property type="component" value="Unassembled WGS sequence"/>
</dbReference>
<comment type="caution">
    <text evidence="1">The sequence shown here is derived from an EMBL/GenBank/DDBJ whole genome shotgun (WGS) entry which is preliminary data.</text>
</comment>
<proteinExistence type="predicted"/>
<dbReference type="RefSeq" id="WP_233675505.1">
    <property type="nucleotide sequence ID" value="NZ_JAJUOS010000002.1"/>
</dbReference>
<dbReference type="EMBL" id="JAJUOS010000002">
    <property type="protein sequence ID" value="MCE5972486.1"/>
    <property type="molecule type" value="Genomic_DNA"/>
</dbReference>
<evidence type="ECO:0000313" key="2">
    <source>
        <dbReference type="Proteomes" id="UP001521181"/>
    </source>
</evidence>
<protein>
    <submittedName>
        <fullName evidence="1">Uncharacterized protein</fullName>
    </submittedName>
</protein>